<feature type="domain" description="ChsH2 C-terminal OB-fold" evidence="1">
    <location>
        <begin position="58"/>
        <end position="121"/>
    </location>
</feature>
<dbReference type="InterPro" id="IPR012340">
    <property type="entry name" value="NA-bd_OB-fold"/>
</dbReference>
<dbReference type="Gene3D" id="6.10.30.10">
    <property type="match status" value="1"/>
</dbReference>
<evidence type="ECO:0000313" key="3">
    <source>
        <dbReference type="EMBL" id="GAA0616368.1"/>
    </source>
</evidence>
<organism evidence="3 4">
    <name type="scientific">Sporichthya brevicatena</name>
    <dbReference type="NCBI Taxonomy" id="171442"/>
    <lineage>
        <taxon>Bacteria</taxon>
        <taxon>Bacillati</taxon>
        <taxon>Actinomycetota</taxon>
        <taxon>Actinomycetes</taxon>
        <taxon>Sporichthyales</taxon>
        <taxon>Sporichthyaceae</taxon>
        <taxon>Sporichthya</taxon>
    </lineage>
</organism>
<dbReference type="InterPro" id="IPR002878">
    <property type="entry name" value="ChsH2_C"/>
</dbReference>
<dbReference type="InterPro" id="IPR022002">
    <property type="entry name" value="ChsH2_Znr"/>
</dbReference>
<feature type="domain" description="ChsH2 rubredoxin-like zinc ribbon" evidence="2">
    <location>
        <begin position="20"/>
        <end position="56"/>
    </location>
</feature>
<dbReference type="Pfam" id="PF01796">
    <property type="entry name" value="OB_ChsH2_C"/>
    <property type="match status" value="1"/>
</dbReference>
<dbReference type="SUPFAM" id="SSF50249">
    <property type="entry name" value="Nucleic acid-binding proteins"/>
    <property type="match status" value="1"/>
</dbReference>
<sequence length="135" mass="14795">MSEFVVRMLPEVEPHTERFWTSGLDGALAVPRCRACGHHLIPPAPVCRRCRSTDLEDVELSGRGEVYTFTVNVQPWFPDMETPNVLAVVELAEEPGLRLLVTLVDVDPEAVTIGMPVRLAFAAADEVAIPYGVPA</sequence>
<dbReference type="Pfam" id="PF12172">
    <property type="entry name" value="zf-ChsH2"/>
    <property type="match status" value="1"/>
</dbReference>
<dbReference type="RefSeq" id="WP_344603801.1">
    <property type="nucleotide sequence ID" value="NZ_BAAAHE010000014.1"/>
</dbReference>
<dbReference type="PANTHER" id="PTHR34075:SF5">
    <property type="entry name" value="BLR3430 PROTEIN"/>
    <property type="match status" value="1"/>
</dbReference>
<dbReference type="Proteomes" id="UP001500957">
    <property type="component" value="Unassembled WGS sequence"/>
</dbReference>
<dbReference type="InterPro" id="IPR052513">
    <property type="entry name" value="Thioester_dehydratase-like"/>
</dbReference>
<dbReference type="PANTHER" id="PTHR34075">
    <property type="entry name" value="BLR3430 PROTEIN"/>
    <property type="match status" value="1"/>
</dbReference>
<evidence type="ECO:0000259" key="1">
    <source>
        <dbReference type="Pfam" id="PF01796"/>
    </source>
</evidence>
<evidence type="ECO:0000259" key="2">
    <source>
        <dbReference type="Pfam" id="PF12172"/>
    </source>
</evidence>
<accession>A0ABP3RX42</accession>
<evidence type="ECO:0000313" key="4">
    <source>
        <dbReference type="Proteomes" id="UP001500957"/>
    </source>
</evidence>
<gene>
    <name evidence="3" type="ORF">GCM10009547_17990</name>
</gene>
<keyword evidence="4" id="KW-1185">Reference proteome</keyword>
<protein>
    <submittedName>
        <fullName evidence="3">OB-fold domain-containing protein</fullName>
    </submittedName>
</protein>
<reference evidence="4" key="1">
    <citation type="journal article" date="2019" name="Int. J. Syst. Evol. Microbiol.">
        <title>The Global Catalogue of Microorganisms (GCM) 10K type strain sequencing project: providing services to taxonomists for standard genome sequencing and annotation.</title>
        <authorList>
            <consortium name="The Broad Institute Genomics Platform"/>
            <consortium name="The Broad Institute Genome Sequencing Center for Infectious Disease"/>
            <person name="Wu L."/>
            <person name="Ma J."/>
        </authorList>
    </citation>
    <scope>NUCLEOTIDE SEQUENCE [LARGE SCALE GENOMIC DNA]</scope>
    <source>
        <strain evidence="4">JCM 10671</strain>
    </source>
</reference>
<comment type="caution">
    <text evidence="3">The sequence shown here is derived from an EMBL/GenBank/DDBJ whole genome shotgun (WGS) entry which is preliminary data.</text>
</comment>
<dbReference type="EMBL" id="BAAAHE010000014">
    <property type="protein sequence ID" value="GAA0616368.1"/>
    <property type="molecule type" value="Genomic_DNA"/>
</dbReference>
<proteinExistence type="predicted"/>
<name>A0ABP3RX42_9ACTN</name>